<comment type="caution">
    <text evidence="2">The sequence shown here is derived from an EMBL/GenBank/DDBJ whole genome shotgun (WGS) entry which is preliminary data.</text>
</comment>
<dbReference type="OrthoDB" id="7173889at2"/>
<dbReference type="RefSeq" id="WP_106722059.1">
    <property type="nucleotide sequence ID" value="NZ_PXYL01000001.1"/>
</dbReference>
<name>A0A2P7SMN4_9HYPH</name>
<dbReference type="EMBL" id="PXYL01000001">
    <property type="protein sequence ID" value="PSJ63707.1"/>
    <property type="molecule type" value="Genomic_DNA"/>
</dbReference>
<feature type="compositionally biased region" description="Basic and acidic residues" evidence="1">
    <location>
        <begin position="33"/>
        <end position="43"/>
    </location>
</feature>
<evidence type="ECO:0000256" key="1">
    <source>
        <dbReference type="SAM" id="MobiDB-lite"/>
    </source>
</evidence>
<protein>
    <submittedName>
        <fullName evidence="2">DUF4169 domain-containing protein</fullName>
    </submittedName>
</protein>
<evidence type="ECO:0000313" key="3">
    <source>
        <dbReference type="Proteomes" id="UP000240653"/>
    </source>
</evidence>
<dbReference type="Proteomes" id="UP000240653">
    <property type="component" value="Unassembled WGS sequence"/>
</dbReference>
<feature type="compositionally biased region" description="Basic and acidic residues" evidence="1">
    <location>
        <begin position="51"/>
        <end position="70"/>
    </location>
</feature>
<feature type="region of interest" description="Disordered" evidence="1">
    <location>
        <begin position="1"/>
        <end position="70"/>
    </location>
</feature>
<keyword evidence="3" id="KW-1185">Reference proteome</keyword>
<evidence type="ECO:0000313" key="2">
    <source>
        <dbReference type="EMBL" id="PSJ63707.1"/>
    </source>
</evidence>
<dbReference type="InterPro" id="IPR025227">
    <property type="entry name" value="DUF4169"/>
</dbReference>
<dbReference type="AlphaFoldDB" id="A0A2P7SMN4"/>
<accession>A0A2P7SMN4</accession>
<feature type="compositionally biased region" description="Basic and acidic residues" evidence="1">
    <location>
        <begin position="15"/>
        <end position="24"/>
    </location>
</feature>
<proteinExistence type="predicted"/>
<gene>
    <name evidence="2" type="ORF">C7I85_00805</name>
</gene>
<dbReference type="Pfam" id="PF13770">
    <property type="entry name" value="DUF4169"/>
    <property type="match status" value="1"/>
</dbReference>
<reference evidence="2 3" key="1">
    <citation type="submission" date="2018-03" db="EMBL/GenBank/DDBJ databases">
        <title>The draft genome of Mesorhizobium soli JCM 19897.</title>
        <authorList>
            <person name="Li L."/>
            <person name="Liu L."/>
            <person name="Liang L."/>
            <person name="Wang T."/>
            <person name="Zhang X."/>
        </authorList>
    </citation>
    <scope>NUCLEOTIDE SEQUENCE [LARGE SCALE GENOMIC DNA]</scope>
    <source>
        <strain evidence="2 3">JCM 19897</strain>
    </source>
</reference>
<sequence>MADIVNLRQHRKQKARTEKERAAEQNRALHGRSKAEKERDRLATEQAVRFIDGHRRESPKDKTPPGEGDK</sequence>
<organism evidence="2 3">
    <name type="scientific">Pseudaminobacter soli</name>
    <name type="common">ex Li et al. 2025</name>
    <dbReference type="NCBI Taxonomy" id="1295366"/>
    <lineage>
        <taxon>Bacteria</taxon>
        <taxon>Pseudomonadati</taxon>
        <taxon>Pseudomonadota</taxon>
        <taxon>Alphaproteobacteria</taxon>
        <taxon>Hyphomicrobiales</taxon>
        <taxon>Phyllobacteriaceae</taxon>
        <taxon>Pseudaminobacter</taxon>
    </lineage>
</organism>